<comment type="caution">
    <text evidence="3">The sequence shown here is derived from an EMBL/GenBank/DDBJ whole genome shotgun (WGS) entry which is preliminary data.</text>
</comment>
<reference evidence="3 4" key="1">
    <citation type="journal article" name="Sci. Rep.">
        <title>Genome-scale phylogenetic analyses confirm Olpidium as the closest living zoosporic fungus to the non-flagellated, terrestrial fungi.</title>
        <authorList>
            <person name="Chang Y."/>
            <person name="Rochon D."/>
            <person name="Sekimoto S."/>
            <person name="Wang Y."/>
            <person name="Chovatia M."/>
            <person name="Sandor L."/>
            <person name="Salamov A."/>
            <person name="Grigoriev I.V."/>
            <person name="Stajich J.E."/>
            <person name="Spatafora J.W."/>
        </authorList>
    </citation>
    <scope>NUCLEOTIDE SEQUENCE [LARGE SCALE GENOMIC DNA]</scope>
    <source>
        <strain evidence="3">S191</strain>
    </source>
</reference>
<name>A0A8H8DL22_9FUNG</name>
<dbReference type="GO" id="GO:0015074">
    <property type="term" value="P:DNA integration"/>
    <property type="evidence" value="ECO:0007669"/>
    <property type="project" value="InterPro"/>
</dbReference>
<dbReference type="GO" id="GO:0003676">
    <property type="term" value="F:nucleic acid binding"/>
    <property type="evidence" value="ECO:0007669"/>
    <property type="project" value="InterPro"/>
</dbReference>
<dbReference type="Proteomes" id="UP000673691">
    <property type="component" value="Unassembled WGS sequence"/>
</dbReference>
<evidence type="ECO:0000313" key="3">
    <source>
        <dbReference type="EMBL" id="KAG5462275.1"/>
    </source>
</evidence>
<dbReference type="EMBL" id="JAEFCI010002377">
    <property type="protein sequence ID" value="KAG5462275.1"/>
    <property type="molecule type" value="Genomic_DNA"/>
</dbReference>
<organism evidence="3 4">
    <name type="scientific">Olpidium bornovanus</name>
    <dbReference type="NCBI Taxonomy" id="278681"/>
    <lineage>
        <taxon>Eukaryota</taxon>
        <taxon>Fungi</taxon>
        <taxon>Fungi incertae sedis</taxon>
        <taxon>Olpidiomycota</taxon>
        <taxon>Olpidiomycotina</taxon>
        <taxon>Olpidiomycetes</taxon>
        <taxon>Olpidiales</taxon>
        <taxon>Olpidiaceae</taxon>
        <taxon>Olpidium</taxon>
    </lineage>
</organism>
<feature type="domain" description="Integrase catalytic" evidence="2">
    <location>
        <begin position="64"/>
        <end position="143"/>
    </location>
</feature>
<keyword evidence="1" id="KW-0175">Coiled coil</keyword>
<dbReference type="SUPFAM" id="SSF53098">
    <property type="entry name" value="Ribonuclease H-like"/>
    <property type="match status" value="1"/>
</dbReference>
<dbReference type="OrthoDB" id="2273864at2759"/>
<dbReference type="PROSITE" id="PS50994">
    <property type="entry name" value="INTEGRASE"/>
    <property type="match status" value="1"/>
</dbReference>
<dbReference type="Gene3D" id="3.30.420.10">
    <property type="entry name" value="Ribonuclease H-like superfamily/Ribonuclease H"/>
    <property type="match status" value="2"/>
</dbReference>
<dbReference type="InterPro" id="IPR041588">
    <property type="entry name" value="Integrase_H2C2"/>
</dbReference>
<evidence type="ECO:0000313" key="4">
    <source>
        <dbReference type="Proteomes" id="UP000673691"/>
    </source>
</evidence>
<evidence type="ECO:0000259" key="2">
    <source>
        <dbReference type="PROSITE" id="PS50994"/>
    </source>
</evidence>
<protein>
    <submittedName>
        <fullName evidence="3">Ribonuclease H-like domain-containing protein</fullName>
    </submittedName>
</protein>
<feature type="non-terminal residue" evidence="3">
    <location>
        <position position="1"/>
    </location>
</feature>
<evidence type="ECO:0000256" key="1">
    <source>
        <dbReference type="SAM" id="Coils"/>
    </source>
</evidence>
<dbReference type="PANTHER" id="PTHR37984">
    <property type="entry name" value="PROTEIN CBG26694"/>
    <property type="match status" value="1"/>
</dbReference>
<feature type="coiled-coil region" evidence="1">
    <location>
        <begin position="214"/>
        <end position="241"/>
    </location>
</feature>
<dbReference type="InterPro" id="IPR050951">
    <property type="entry name" value="Retrovirus_Pol_polyprotein"/>
</dbReference>
<dbReference type="InterPro" id="IPR036397">
    <property type="entry name" value="RNaseH_sf"/>
</dbReference>
<proteinExistence type="predicted"/>
<sequence>PIRISLISAVHDTAHPGSGRTLADLEKKYFWPKMCKGLRSWVKTCDSCERHKLGNQAQGMLHPLPVPPTRFTHLGMDAFAPPYPAGGFDSIILVIDRLTKFLSLIPARKDDSAAVTAAHFVEHVFRHQGLPDDIVTDRGALWTPDGQAKRAIGVVKSMLRTYLGTREGDWLPAIPLLEFAHNTTPHTITGESPHMLALGTDLRRLDCIREDTPLAFFSATLERARAALEKAQKQQVKANNTRQKLV</sequence>
<keyword evidence="4" id="KW-1185">Reference proteome</keyword>
<dbReference type="PANTHER" id="PTHR37984:SF5">
    <property type="entry name" value="PROTEIN NYNRIN-LIKE"/>
    <property type="match status" value="1"/>
</dbReference>
<gene>
    <name evidence="3" type="ORF">BJ554DRAFT_5423</name>
</gene>
<dbReference type="Pfam" id="PF17921">
    <property type="entry name" value="Integrase_H2C2"/>
    <property type="match status" value="1"/>
</dbReference>
<dbReference type="AlphaFoldDB" id="A0A8H8DL22"/>
<dbReference type="Gene3D" id="1.10.340.70">
    <property type="match status" value="1"/>
</dbReference>
<dbReference type="InterPro" id="IPR012337">
    <property type="entry name" value="RNaseH-like_sf"/>
</dbReference>
<dbReference type="InterPro" id="IPR001584">
    <property type="entry name" value="Integrase_cat-core"/>
</dbReference>
<dbReference type="GO" id="GO:0005634">
    <property type="term" value="C:nucleus"/>
    <property type="evidence" value="ECO:0007669"/>
    <property type="project" value="UniProtKB-ARBA"/>
</dbReference>
<accession>A0A8H8DL22</accession>